<dbReference type="PANTHER" id="PTHR43123:SF1">
    <property type="entry name" value="POLYSACCHARIDE DEACETYLASE-RELATED"/>
    <property type="match status" value="1"/>
</dbReference>
<evidence type="ECO:0000256" key="1">
    <source>
        <dbReference type="SAM" id="MobiDB-lite"/>
    </source>
</evidence>
<dbReference type="KEGG" id="tsph:KIH39_23030"/>
<dbReference type="PANTHER" id="PTHR43123">
    <property type="entry name" value="POLYSACCHARIDE DEACETYLASE-RELATED"/>
    <property type="match status" value="1"/>
</dbReference>
<dbReference type="InterPro" id="IPR011330">
    <property type="entry name" value="Glyco_hydro/deAcase_b/a-brl"/>
</dbReference>
<dbReference type="InterPro" id="IPR006311">
    <property type="entry name" value="TAT_signal"/>
</dbReference>
<dbReference type="GO" id="GO:0016810">
    <property type="term" value="F:hydrolase activity, acting on carbon-nitrogen (but not peptide) bonds"/>
    <property type="evidence" value="ECO:0007669"/>
    <property type="project" value="InterPro"/>
</dbReference>
<dbReference type="PROSITE" id="PS51318">
    <property type="entry name" value="TAT"/>
    <property type="match status" value="1"/>
</dbReference>
<protein>
    <submittedName>
        <fullName evidence="3">Polysaccharide deacetylase family protein</fullName>
    </submittedName>
</protein>
<keyword evidence="4" id="KW-1185">Reference proteome</keyword>
<dbReference type="RefSeq" id="WP_213500560.1">
    <property type="nucleotide sequence ID" value="NZ_CP074694.1"/>
</dbReference>
<sequence length="316" mass="35962">MNRRKFLKTSATSALVAGVAAPETLPGQAFRTEEQVAGKFWPDNARLVISVSMQMESGAQPASGAESPMPKIDPKYLDLPVTKWYEYGFKEGLPRLLDMFERRKVKVTSHMVGAAVDLHPQLAKEIVQRGHEASGHGQTWTPQYSMTPDQERESYKQSITSIERATGTRPVGFNAFWLRGTPHTLELLQELGFLYYIDDVSRDEPFLIDVKGKPFAVIPYTLHMNDIVNFEGRYFSTLDFAGDLKREFDMLYSESAKRRRMMSVSAHDRIAGRPSRTHVLEEFIEYAQRHPGVVFMRKDEIARFALQSPLTIREGI</sequence>
<organism evidence="3 4">
    <name type="scientific">Telmatocola sphagniphila</name>
    <dbReference type="NCBI Taxonomy" id="1123043"/>
    <lineage>
        <taxon>Bacteria</taxon>
        <taxon>Pseudomonadati</taxon>
        <taxon>Planctomycetota</taxon>
        <taxon>Planctomycetia</taxon>
        <taxon>Gemmatales</taxon>
        <taxon>Gemmataceae</taxon>
    </lineage>
</organism>
<dbReference type="Pfam" id="PF01522">
    <property type="entry name" value="Polysacc_deac_1"/>
    <property type="match status" value="1"/>
</dbReference>
<dbReference type="GO" id="GO:0005975">
    <property type="term" value="P:carbohydrate metabolic process"/>
    <property type="evidence" value="ECO:0007669"/>
    <property type="project" value="InterPro"/>
</dbReference>
<reference evidence="3" key="1">
    <citation type="submission" date="2021-05" db="EMBL/GenBank/DDBJ databases">
        <title>Complete genome sequence of the cellulolytic planctomycete Telmatocola sphagniphila SP2T and characterization of the first cellulase from planctomycetes.</title>
        <authorList>
            <person name="Rakitin A.L."/>
            <person name="Beletsky A.V."/>
            <person name="Naumoff D.G."/>
            <person name="Kulichevskaya I.S."/>
            <person name="Mardanov A.V."/>
            <person name="Ravin N.V."/>
            <person name="Dedysh S.N."/>
        </authorList>
    </citation>
    <scope>NUCLEOTIDE SEQUENCE</scope>
    <source>
        <strain evidence="3">SP2T</strain>
    </source>
</reference>
<dbReference type="Proteomes" id="UP000676194">
    <property type="component" value="Chromosome"/>
</dbReference>
<dbReference type="InterPro" id="IPR019546">
    <property type="entry name" value="TAT_signal_bac_arc"/>
</dbReference>
<name>A0A8E6F0W0_9BACT</name>
<feature type="region of interest" description="Disordered" evidence="1">
    <location>
        <begin position="130"/>
        <end position="150"/>
    </location>
</feature>
<dbReference type="SUPFAM" id="SSF88713">
    <property type="entry name" value="Glycoside hydrolase/deacetylase"/>
    <property type="match status" value="1"/>
</dbReference>
<proteinExistence type="predicted"/>
<feature type="compositionally biased region" description="Polar residues" evidence="1">
    <location>
        <begin position="136"/>
        <end position="148"/>
    </location>
</feature>
<dbReference type="EMBL" id="CP074694">
    <property type="protein sequence ID" value="QVL34991.1"/>
    <property type="molecule type" value="Genomic_DNA"/>
</dbReference>
<evidence type="ECO:0000313" key="4">
    <source>
        <dbReference type="Proteomes" id="UP000676194"/>
    </source>
</evidence>
<dbReference type="PROSITE" id="PS51677">
    <property type="entry name" value="NODB"/>
    <property type="match status" value="1"/>
</dbReference>
<dbReference type="Gene3D" id="3.20.20.370">
    <property type="entry name" value="Glycoside hydrolase/deacetylase"/>
    <property type="match status" value="1"/>
</dbReference>
<evidence type="ECO:0000259" key="2">
    <source>
        <dbReference type="PROSITE" id="PS51677"/>
    </source>
</evidence>
<feature type="domain" description="NodB homology" evidence="2">
    <location>
        <begin position="79"/>
        <end position="296"/>
    </location>
</feature>
<gene>
    <name evidence="3" type="ORF">KIH39_23030</name>
</gene>
<accession>A0A8E6F0W0</accession>
<dbReference type="AlphaFoldDB" id="A0A8E6F0W0"/>
<evidence type="ECO:0000313" key="3">
    <source>
        <dbReference type="EMBL" id="QVL34991.1"/>
    </source>
</evidence>
<dbReference type="InterPro" id="IPR002509">
    <property type="entry name" value="NODB_dom"/>
</dbReference>
<dbReference type="NCBIfam" id="TIGR01409">
    <property type="entry name" value="TAT_signal_seq"/>
    <property type="match status" value="1"/>
</dbReference>